<dbReference type="Gene3D" id="3.80.10.10">
    <property type="entry name" value="Ribonuclease Inhibitor"/>
    <property type="match status" value="2"/>
</dbReference>
<feature type="signal peptide" evidence="11">
    <location>
        <begin position="1"/>
        <end position="22"/>
    </location>
</feature>
<feature type="region of interest" description="Disordered" evidence="9">
    <location>
        <begin position="282"/>
        <end position="322"/>
    </location>
</feature>
<evidence type="ECO:0000256" key="7">
    <source>
        <dbReference type="ARBA" id="ARBA00023136"/>
    </source>
</evidence>
<evidence type="ECO:0000256" key="4">
    <source>
        <dbReference type="ARBA" id="ARBA00022729"/>
    </source>
</evidence>
<dbReference type="PROSITE" id="PS50011">
    <property type="entry name" value="PROTEIN_KINASE_DOM"/>
    <property type="match status" value="1"/>
</dbReference>
<dbReference type="InterPro" id="IPR000719">
    <property type="entry name" value="Prot_kinase_dom"/>
</dbReference>
<dbReference type="Pfam" id="PF08263">
    <property type="entry name" value="LRRNT_2"/>
    <property type="match status" value="1"/>
</dbReference>
<keyword evidence="2" id="KW-0433">Leucine-rich repeat</keyword>
<dbReference type="Proteomes" id="UP001161247">
    <property type="component" value="Chromosome 7"/>
</dbReference>
<dbReference type="GO" id="GO:0016020">
    <property type="term" value="C:membrane"/>
    <property type="evidence" value="ECO:0007669"/>
    <property type="project" value="UniProtKB-SubCell"/>
</dbReference>
<dbReference type="Pfam" id="PF07714">
    <property type="entry name" value="PK_Tyr_Ser-Thr"/>
    <property type="match status" value="1"/>
</dbReference>
<dbReference type="SUPFAM" id="SSF56112">
    <property type="entry name" value="Protein kinase-like (PK-like)"/>
    <property type="match status" value="1"/>
</dbReference>
<feature type="compositionally biased region" description="Polar residues" evidence="9">
    <location>
        <begin position="313"/>
        <end position="322"/>
    </location>
</feature>
<dbReference type="EMBL" id="OX459124">
    <property type="protein sequence ID" value="CAI9112602.1"/>
    <property type="molecule type" value="Genomic_DNA"/>
</dbReference>
<dbReference type="Pfam" id="PF00560">
    <property type="entry name" value="LRR_1"/>
    <property type="match status" value="2"/>
</dbReference>
<dbReference type="InterPro" id="IPR013210">
    <property type="entry name" value="LRR_N_plant-typ"/>
</dbReference>
<evidence type="ECO:0000256" key="1">
    <source>
        <dbReference type="ARBA" id="ARBA00004370"/>
    </source>
</evidence>
<dbReference type="InterPro" id="IPR032675">
    <property type="entry name" value="LRR_dom_sf"/>
</dbReference>
<keyword evidence="6 10" id="KW-1133">Transmembrane helix</keyword>
<feature type="chain" id="PRO_5043684751" evidence="11">
    <location>
        <begin position="23"/>
        <end position="623"/>
    </location>
</feature>
<dbReference type="InterPro" id="IPR017441">
    <property type="entry name" value="Protein_kinase_ATP_BS"/>
</dbReference>
<comment type="subcellular location">
    <subcellularLocation>
        <location evidence="1">Membrane</location>
    </subcellularLocation>
</comment>
<dbReference type="FunFam" id="3.80.10.10:FF:000400">
    <property type="entry name" value="Nuclear pore complex protein NUP107"/>
    <property type="match status" value="1"/>
</dbReference>
<keyword evidence="8" id="KW-0547">Nucleotide-binding</keyword>
<feature type="domain" description="Protein kinase" evidence="12">
    <location>
        <begin position="346"/>
        <end position="609"/>
    </location>
</feature>
<name>A0AAV1DXQ3_OLDCO</name>
<evidence type="ECO:0000313" key="13">
    <source>
        <dbReference type="EMBL" id="CAI9112602.1"/>
    </source>
</evidence>
<dbReference type="InterPro" id="IPR001611">
    <property type="entry name" value="Leu-rich_rpt"/>
</dbReference>
<keyword evidence="14" id="KW-1185">Reference proteome</keyword>
<dbReference type="InterPro" id="IPR050994">
    <property type="entry name" value="At_inactive_RLKs"/>
</dbReference>
<sequence length="623" mass="68770">MDRWSCRTPVMVFFMILLKVSSETIEVRQALVQFMGNMNPGNAPGRDANWGWNSSSDPCIAQWKGVRCLNSSSVKKIVLDNFNLSGILDAKSLCATKSLAVFSLNNNNVGGNLAEEISNCSHLTHLYLSRNNFTGSLPSTLARLNNLKRLNISNNGFSGVLPDLQRISGLVTFRAEYNHLSGQIPDFDFSNLNDFNVSYNNFSGPIPDVNGHLNSSSFLGNPELCGLPLTNACPTPPSPTPSTPKHKHSSIKQYLIYSGYGILALVFILLLLYKAIKVKKNKDGGKRSSGLEIVSSKPTSTSSEFKPEESRSEFSLTSPENNGKASSLVVLSSPVVNGLKFEDLLRAPAELVGRGKHGTLYKVTLNPLVNVAVKRIKDWEISGDDFKSRMQRINEVKHPNVLPVVAYYCSQQEKLLVYEFQHNGSLSKYLNGSRNGETFDWGSRLNVAVRTANALAHMHEELQNDGISHGNLKSSNILLNKDMEPCISEYGLMVVENEDEEFITDTTSIDIDNNATRNLFKSDIYAFGLILLELLTGKLVQNRASDLAKWVHAVVREEWTAEVFDKVLISEGASEERMVNLLQVALKCINPSVDARPNSSQVAAVINAIKEDEEKSTFSSAEL</sequence>
<evidence type="ECO:0000256" key="2">
    <source>
        <dbReference type="ARBA" id="ARBA00022614"/>
    </source>
</evidence>
<dbReference type="SUPFAM" id="SSF52058">
    <property type="entry name" value="L domain-like"/>
    <property type="match status" value="1"/>
</dbReference>
<evidence type="ECO:0000256" key="8">
    <source>
        <dbReference type="PROSITE-ProRule" id="PRU10141"/>
    </source>
</evidence>
<protein>
    <submittedName>
        <fullName evidence="13">OLC1v1013070C1</fullName>
    </submittedName>
</protein>
<evidence type="ECO:0000256" key="5">
    <source>
        <dbReference type="ARBA" id="ARBA00022737"/>
    </source>
</evidence>
<evidence type="ECO:0000256" key="10">
    <source>
        <dbReference type="SAM" id="Phobius"/>
    </source>
</evidence>
<reference evidence="13" key="1">
    <citation type="submission" date="2023-03" db="EMBL/GenBank/DDBJ databases">
        <authorList>
            <person name="Julca I."/>
        </authorList>
    </citation>
    <scope>NUCLEOTIDE SEQUENCE</scope>
</reference>
<dbReference type="GO" id="GO:0004672">
    <property type="term" value="F:protein kinase activity"/>
    <property type="evidence" value="ECO:0007669"/>
    <property type="project" value="InterPro"/>
</dbReference>
<feature type="transmembrane region" description="Helical" evidence="10">
    <location>
        <begin position="254"/>
        <end position="273"/>
    </location>
</feature>
<proteinExistence type="predicted"/>
<keyword evidence="8" id="KW-0067">ATP-binding</keyword>
<evidence type="ECO:0000259" key="12">
    <source>
        <dbReference type="PROSITE" id="PS50011"/>
    </source>
</evidence>
<evidence type="ECO:0000256" key="6">
    <source>
        <dbReference type="ARBA" id="ARBA00022989"/>
    </source>
</evidence>
<organism evidence="13 14">
    <name type="scientific">Oldenlandia corymbosa var. corymbosa</name>
    <dbReference type="NCBI Taxonomy" id="529605"/>
    <lineage>
        <taxon>Eukaryota</taxon>
        <taxon>Viridiplantae</taxon>
        <taxon>Streptophyta</taxon>
        <taxon>Embryophyta</taxon>
        <taxon>Tracheophyta</taxon>
        <taxon>Spermatophyta</taxon>
        <taxon>Magnoliopsida</taxon>
        <taxon>eudicotyledons</taxon>
        <taxon>Gunneridae</taxon>
        <taxon>Pentapetalae</taxon>
        <taxon>asterids</taxon>
        <taxon>lamiids</taxon>
        <taxon>Gentianales</taxon>
        <taxon>Rubiaceae</taxon>
        <taxon>Rubioideae</taxon>
        <taxon>Spermacoceae</taxon>
        <taxon>Hedyotis-Oldenlandia complex</taxon>
        <taxon>Oldenlandia</taxon>
    </lineage>
</organism>
<keyword evidence="4 11" id="KW-0732">Signal</keyword>
<evidence type="ECO:0000313" key="14">
    <source>
        <dbReference type="Proteomes" id="UP001161247"/>
    </source>
</evidence>
<dbReference type="Gene3D" id="1.10.510.10">
    <property type="entry name" value="Transferase(Phosphotransferase) domain 1"/>
    <property type="match status" value="1"/>
</dbReference>
<evidence type="ECO:0000256" key="11">
    <source>
        <dbReference type="SAM" id="SignalP"/>
    </source>
</evidence>
<dbReference type="PANTHER" id="PTHR48010:SF22">
    <property type="entry name" value="OS09G0376600 PROTEIN"/>
    <property type="match status" value="1"/>
</dbReference>
<accession>A0AAV1DXQ3</accession>
<dbReference type="GO" id="GO:0005524">
    <property type="term" value="F:ATP binding"/>
    <property type="evidence" value="ECO:0007669"/>
    <property type="project" value="UniProtKB-UniRule"/>
</dbReference>
<dbReference type="Gene3D" id="3.30.200.20">
    <property type="entry name" value="Phosphorylase Kinase, domain 1"/>
    <property type="match status" value="1"/>
</dbReference>
<dbReference type="PANTHER" id="PTHR48010">
    <property type="entry name" value="OS05G0588300 PROTEIN"/>
    <property type="match status" value="1"/>
</dbReference>
<evidence type="ECO:0000256" key="3">
    <source>
        <dbReference type="ARBA" id="ARBA00022692"/>
    </source>
</evidence>
<keyword evidence="5" id="KW-0677">Repeat</keyword>
<keyword evidence="3 10" id="KW-0812">Transmembrane</keyword>
<dbReference type="AlphaFoldDB" id="A0AAV1DXQ3"/>
<dbReference type="PROSITE" id="PS00107">
    <property type="entry name" value="PROTEIN_KINASE_ATP"/>
    <property type="match status" value="1"/>
</dbReference>
<evidence type="ECO:0000256" key="9">
    <source>
        <dbReference type="SAM" id="MobiDB-lite"/>
    </source>
</evidence>
<keyword evidence="7 10" id="KW-0472">Membrane</keyword>
<feature type="binding site" evidence="8">
    <location>
        <position position="374"/>
    </location>
    <ligand>
        <name>ATP</name>
        <dbReference type="ChEBI" id="CHEBI:30616"/>
    </ligand>
</feature>
<dbReference type="InterPro" id="IPR001245">
    <property type="entry name" value="Ser-Thr/Tyr_kinase_cat_dom"/>
</dbReference>
<gene>
    <name evidence="13" type="ORF">OLC1_LOCUS19763</name>
</gene>
<dbReference type="InterPro" id="IPR011009">
    <property type="entry name" value="Kinase-like_dom_sf"/>
</dbReference>